<proteinExistence type="predicted"/>
<dbReference type="Proteomes" id="UP000436088">
    <property type="component" value="Unassembled WGS sequence"/>
</dbReference>
<evidence type="ECO:0000313" key="2">
    <source>
        <dbReference type="Proteomes" id="UP000436088"/>
    </source>
</evidence>
<reference evidence="1" key="1">
    <citation type="submission" date="2019-09" db="EMBL/GenBank/DDBJ databases">
        <title>Draft genome information of white flower Hibiscus syriacus.</title>
        <authorList>
            <person name="Kim Y.-M."/>
        </authorList>
    </citation>
    <scope>NUCLEOTIDE SEQUENCE [LARGE SCALE GENOMIC DNA]</scope>
    <source>
        <strain evidence="1">YM2019G1</strain>
    </source>
</reference>
<accession>A0A6A2X0E8</accession>
<name>A0A6A2X0E8_HIBSY</name>
<dbReference type="PANTHER" id="PTHR34788">
    <property type="entry name" value="F15I1.22"/>
    <property type="match status" value="1"/>
</dbReference>
<comment type="caution">
    <text evidence="1">The sequence shown here is derived from an EMBL/GenBank/DDBJ whole genome shotgun (WGS) entry which is preliminary data.</text>
</comment>
<dbReference type="AlphaFoldDB" id="A0A6A2X0E8"/>
<keyword evidence="2" id="KW-1185">Reference proteome</keyword>
<sequence>MRLRWLKLQYTCVLTKMKKYYNDLVKGLVEAGSTVEAMHQRMFMESTFAVPFMGVSFANYPSATVSNRPRTYFF</sequence>
<evidence type="ECO:0000313" key="1">
    <source>
        <dbReference type="EMBL" id="KAE8655376.1"/>
    </source>
</evidence>
<protein>
    <submittedName>
        <fullName evidence="1">Subtilase family protein</fullName>
    </submittedName>
</protein>
<organism evidence="1 2">
    <name type="scientific">Hibiscus syriacus</name>
    <name type="common">Rose of Sharon</name>
    <dbReference type="NCBI Taxonomy" id="106335"/>
    <lineage>
        <taxon>Eukaryota</taxon>
        <taxon>Viridiplantae</taxon>
        <taxon>Streptophyta</taxon>
        <taxon>Embryophyta</taxon>
        <taxon>Tracheophyta</taxon>
        <taxon>Spermatophyta</taxon>
        <taxon>Magnoliopsida</taxon>
        <taxon>eudicotyledons</taxon>
        <taxon>Gunneridae</taxon>
        <taxon>Pentapetalae</taxon>
        <taxon>rosids</taxon>
        <taxon>malvids</taxon>
        <taxon>Malvales</taxon>
        <taxon>Malvaceae</taxon>
        <taxon>Malvoideae</taxon>
        <taxon>Hibiscus</taxon>
    </lineage>
</organism>
<gene>
    <name evidence="1" type="ORF">F3Y22_tig00117032pilonHSYRG00241</name>
</gene>
<dbReference type="PANTHER" id="PTHR34788:SF4">
    <property type="entry name" value="F15I1.22"/>
    <property type="match status" value="1"/>
</dbReference>
<dbReference type="EMBL" id="VEPZ02001781">
    <property type="protein sequence ID" value="KAE8655376.1"/>
    <property type="molecule type" value="Genomic_DNA"/>
</dbReference>